<dbReference type="InterPro" id="IPR015943">
    <property type="entry name" value="WD40/YVTN_repeat-like_dom_sf"/>
</dbReference>
<dbReference type="PROSITE" id="PS00678">
    <property type="entry name" value="WD_REPEATS_1"/>
    <property type="match status" value="1"/>
</dbReference>
<dbReference type="EnsemblProtists" id="EOD27365">
    <property type="protein sequence ID" value="EOD27365"/>
    <property type="gene ID" value="EMIHUDRAFT_235977"/>
</dbReference>
<dbReference type="Proteomes" id="UP000013827">
    <property type="component" value="Unassembled WGS sequence"/>
</dbReference>
<reference evidence="4" key="2">
    <citation type="submission" date="2024-10" db="UniProtKB">
        <authorList>
            <consortium name="EnsemblProtists"/>
        </authorList>
    </citation>
    <scope>IDENTIFICATION</scope>
</reference>
<dbReference type="InterPro" id="IPR001680">
    <property type="entry name" value="WD40_rpt"/>
</dbReference>
<evidence type="ECO:0000313" key="4">
    <source>
        <dbReference type="EnsemblProtists" id="EOD27365"/>
    </source>
</evidence>
<dbReference type="InterPro" id="IPR019775">
    <property type="entry name" value="WD40_repeat_CS"/>
</dbReference>
<keyword evidence="1 3" id="KW-0853">WD repeat</keyword>
<evidence type="ECO:0000256" key="2">
    <source>
        <dbReference type="ARBA" id="ARBA00022737"/>
    </source>
</evidence>
<sequence>MATLYHPTASQLNAHEGGISCVAWGHGLVVTGSADEAVHSYEVNGAKIERRHTLTGHELGVTAVAVAADVAVAASAALDSRIRVWNLDTGSLNLEIDCGPMSYGVALSPDGATVAAGSMGGISLWDAASGSKTASLSIGSDRIVLCAAISADGALLAAGAEDGGVHDAYSAASRGSWVLGAAFSADGSHVVTCSSDQTVRNWDLTTGASVQTLADSHSDQAWGVAFDPSGGRFCSVGDDRAIRVFEATVAGGE</sequence>
<evidence type="ECO:0000256" key="1">
    <source>
        <dbReference type="ARBA" id="ARBA00022574"/>
    </source>
</evidence>
<dbReference type="HOGENOM" id="CLU_000288_57_11_1"/>
<dbReference type="PROSITE" id="PS50082">
    <property type="entry name" value="WD_REPEATS_2"/>
    <property type="match status" value="2"/>
</dbReference>
<dbReference type="PANTHER" id="PTHR19848:SF8">
    <property type="entry name" value="F-BOX AND WD REPEAT DOMAIN CONTAINING 7"/>
    <property type="match status" value="1"/>
</dbReference>
<dbReference type="SUPFAM" id="SSF50978">
    <property type="entry name" value="WD40 repeat-like"/>
    <property type="match status" value="1"/>
</dbReference>
<reference evidence="5" key="1">
    <citation type="journal article" date="2013" name="Nature">
        <title>Pan genome of the phytoplankton Emiliania underpins its global distribution.</title>
        <authorList>
            <person name="Read B.A."/>
            <person name="Kegel J."/>
            <person name="Klute M.J."/>
            <person name="Kuo A."/>
            <person name="Lefebvre S.C."/>
            <person name="Maumus F."/>
            <person name="Mayer C."/>
            <person name="Miller J."/>
            <person name="Monier A."/>
            <person name="Salamov A."/>
            <person name="Young J."/>
            <person name="Aguilar M."/>
            <person name="Claverie J.M."/>
            <person name="Frickenhaus S."/>
            <person name="Gonzalez K."/>
            <person name="Herman E.K."/>
            <person name="Lin Y.C."/>
            <person name="Napier J."/>
            <person name="Ogata H."/>
            <person name="Sarno A.F."/>
            <person name="Shmutz J."/>
            <person name="Schroeder D."/>
            <person name="de Vargas C."/>
            <person name="Verret F."/>
            <person name="von Dassow P."/>
            <person name="Valentin K."/>
            <person name="Van de Peer Y."/>
            <person name="Wheeler G."/>
            <person name="Dacks J.B."/>
            <person name="Delwiche C.F."/>
            <person name="Dyhrman S.T."/>
            <person name="Glockner G."/>
            <person name="John U."/>
            <person name="Richards T."/>
            <person name="Worden A.Z."/>
            <person name="Zhang X."/>
            <person name="Grigoriev I.V."/>
            <person name="Allen A.E."/>
            <person name="Bidle K."/>
            <person name="Borodovsky M."/>
            <person name="Bowler C."/>
            <person name="Brownlee C."/>
            <person name="Cock J.M."/>
            <person name="Elias M."/>
            <person name="Gladyshev V.N."/>
            <person name="Groth M."/>
            <person name="Guda C."/>
            <person name="Hadaegh A."/>
            <person name="Iglesias-Rodriguez M.D."/>
            <person name="Jenkins J."/>
            <person name="Jones B.M."/>
            <person name="Lawson T."/>
            <person name="Leese F."/>
            <person name="Lindquist E."/>
            <person name="Lobanov A."/>
            <person name="Lomsadze A."/>
            <person name="Malik S.B."/>
            <person name="Marsh M.E."/>
            <person name="Mackinder L."/>
            <person name="Mock T."/>
            <person name="Mueller-Roeber B."/>
            <person name="Pagarete A."/>
            <person name="Parker M."/>
            <person name="Probert I."/>
            <person name="Quesneville H."/>
            <person name="Raines C."/>
            <person name="Rensing S.A."/>
            <person name="Riano-Pachon D.M."/>
            <person name="Richier S."/>
            <person name="Rokitta S."/>
            <person name="Shiraiwa Y."/>
            <person name="Soanes D.M."/>
            <person name="van der Giezen M."/>
            <person name="Wahlund T.M."/>
            <person name="Williams B."/>
            <person name="Wilson W."/>
            <person name="Wolfe G."/>
            <person name="Wurch L.L."/>
        </authorList>
    </citation>
    <scope>NUCLEOTIDE SEQUENCE</scope>
</reference>
<dbReference type="Gene3D" id="2.130.10.10">
    <property type="entry name" value="YVTN repeat-like/Quinoprotein amine dehydrogenase"/>
    <property type="match status" value="1"/>
</dbReference>
<dbReference type="PROSITE" id="PS50294">
    <property type="entry name" value="WD_REPEATS_REGION"/>
    <property type="match status" value="2"/>
</dbReference>
<evidence type="ECO:0000313" key="5">
    <source>
        <dbReference type="Proteomes" id="UP000013827"/>
    </source>
</evidence>
<dbReference type="InterPro" id="IPR036322">
    <property type="entry name" value="WD40_repeat_dom_sf"/>
</dbReference>
<dbReference type="Pfam" id="PF00400">
    <property type="entry name" value="WD40"/>
    <property type="match status" value="4"/>
</dbReference>
<dbReference type="SMART" id="SM00320">
    <property type="entry name" value="WD40"/>
    <property type="match status" value="6"/>
</dbReference>
<feature type="repeat" description="WD" evidence="3">
    <location>
        <begin position="171"/>
        <end position="212"/>
    </location>
</feature>
<keyword evidence="5" id="KW-1185">Reference proteome</keyword>
<dbReference type="RefSeq" id="XP_005779794.1">
    <property type="nucleotide sequence ID" value="XM_005779737.1"/>
</dbReference>
<dbReference type="eggNOG" id="KOG4155">
    <property type="taxonomic scope" value="Eukaryota"/>
</dbReference>
<dbReference type="KEGG" id="ehx:EMIHUDRAFT_235977"/>
<dbReference type="PaxDb" id="2903-EOD27365"/>
<dbReference type="PANTHER" id="PTHR19848">
    <property type="entry name" value="WD40 REPEAT PROTEIN"/>
    <property type="match status" value="1"/>
</dbReference>
<protein>
    <recommendedName>
        <fullName evidence="6">Anaphase-promoting complex subunit 4 WD40 domain-containing protein</fullName>
    </recommendedName>
</protein>
<dbReference type="STRING" id="2903.R1EL37"/>
<evidence type="ECO:0000256" key="3">
    <source>
        <dbReference type="PROSITE-ProRule" id="PRU00221"/>
    </source>
</evidence>
<evidence type="ECO:0008006" key="6">
    <source>
        <dbReference type="Google" id="ProtNLM"/>
    </source>
</evidence>
<proteinExistence type="predicted"/>
<accession>A0A0D3JV30</accession>
<keyword evidence="2" id="KW-0677">Repeat</keyword>
<feature type="repeat" description="WD" evidence="3">
    <location>
        <begin position="54"/>
        <end position="95"/>
    </location>
</feature>
<name>A0A0D3JV30_EMIH1</name>
<dbReference type="GeneID" id="17272910"/>
<organism evidence="4 5">
    <name type="scientific">Emiliania huxleyi (strain CCMP1516)</name>
    <dbReference type="NCBI Taxonomy" id="280463"/>
    <lineage>
        <taxon>Eukaryota</taxon>
        <taxon>Haptista</taxon>
        <taxon>Haptophyta</taxon>
        <taxon>Prymnesiophyceae</taxon>
        <taxon>Isochrysidales</taxon>
        <taxon>Noelaerhabdaceae</taxon>
        <taxon>Emiliania</taxon>
    </lineage>
</organism>
<dbReference type="AlphaFoldDB" id="A0A0D3JV30"/>